<keyword evidence="4" id="KW-1185">Reference proteome</keyword>
<reference evidence="3 4" key="1">
    <citation type="submission" date="2021-07" db="EMBL/GenBank/DDBJ databases">
        <title>The Aristolochia fimbriata genome: insights into angiosperm evolution, floral development and chemical biosynthesis.</title>
        <authorList>
            <person name="Jiao Y."/>
        </authorList>
    </citation>
    <scope>NUCLEOTIDE SEQUENCE [LARGE SCALE GENOMIC DNA]</scope>
    <source>
        <strain evidence="3">IBCAS-2021</strain>
        <tissue evidence="3">Leaf</tissue>
    </source>
</reference>
<evidence type="ECO:0000313" key="3">
    <source>
        <dbReference type="EMBL" id="KAG9440526.1"/>
    </source>
</evidence>
<feature type="compositionally biased region" description="Polar residues" evidence="2">
    <location>
        <begin position="113"/>
        <end position="126"/>
    </location>
</feature>
<sequence>MAATATATAPAMVSVNGEGKMRRRRCKTNTRSRTESQSLIHFLRDLRKVATPGRLLDHLSNTNGFQSAVFEVLGGKLAGDQEKTKKRTKKSKPKVTEGSQPPQVKMPQKPIPSRSNTQTGSITSTGWPHQSALFLPVPPPPVVSTTELDAIRSVLQESENVLEKLQKKENDMVQEVTQRAKELHEKEFKLPYQKPIPCIVEKDACLECYKEHVKDPLKCSNVVKSYSDCVLTARQQQVPPVGE</sequence>
<feature type="compositionally biased region" description="Basic residues" evidence="2">
    <location>
        <begin position="21"/>
        <end position="30"/>
    </location>
</feature>
<evidence type="ECO:0000313" key="4">
    <source>
        <dbReference type="Proteomes" id="UP000825729"/>
    </source>
</evidence>
<dbReference type="EMBL" id="JAINDJ010000008">
    <property type="protein sequence ID" value="KAG9440526.1"/>
    <property type="molecule type" value="Genomic_DNA"/>
</dbReference>
<dbReference type="AlphaFoldDB" id="A0AAV7DWA6"/>
<feature type="compositionally biased region" description="Basic residues" evidence="2">
    <location>
        <begin position="84"/>
        <end position="93"/>
    </location>
</feature>
<feature type="coiled-coil region" evidence="1">
    <location>
        <begin position="148"/>
        <end position="175"/>
    </location>
</feature>
<feature type="compositionally biased region" description="Low complexity" evidence="2">
    <location>
        <begin position="1"/>
        <end position="11"/>
    </location>
</feature>
<protein>
    <submittedName>
        <fullName evidence="3">Uncharacterized protein</fullName>
    </submittedName>
</protein>
<proteinExistence type="predicted"/>
<feature type="region of interest" description="Disordered" evidence="2">
    <location>
        <begin position="1"/>
        <end position="35"/>
    </location>
</feature>
<dbReference type="PANTHER" id="PTHR47587:SF2">
    <property type="entry name" value="OS05G0103500 PROTEIN"/>
    <property type="match status" value="1"/>
</dbReference>
<evidence type="ECO:0000256" key="2">
    <source>
        <dbReference type="SAM" id="MobiDB-lite"/>
    </source>
</evidence>
<organism evidence="3 4">
    <name type="scientific">Aristolochia fimbriata</name>
    <name type="common">White veined hardy Dutchman's pipe vine</name>
    <dbReference type="NCBI Taxonomy" id="158543"/>
    <lineage>
        <taxon>Eukaryota</taxon>
        <taxon>Viridiplantae</taxon>
        <taxon>Streptophyta</taxon>
        <taxon>Embryophyta</taxon>
        <taxon>Tracheophyta</taxon>
        <taxon>Spermatophyta</taxon>
        <taxon>Magnoliopsida</taxon>
        <taxon>Magnoliidae</taxon>
        <taxon>Piperales</taxon>
        <taxon>Aristolochiaceae</taxon>
        <taxon>Aristolochia</taxon>
    </lineage>
</organism>
<feature type="region of interest" description="Disordered" evidence="2">
    <location>
        <begin position="80"/>
        <end position="126"/>
    </location>
</feature>
<dbReference type="PANTHER" id="PTHR47587">
    <property type="entry name" value="OS05G0103500 PROTEIN"/>
    <property type="match status" value="1"/>
</dbReference>
<evidence type="ECO:0000256" key="1">
    <source>
        <dbReference type="SAM" id="Coils"/>
    </source>
</evidence>
<gene>
    <name evidence="3" type="ORF">H6P81_020691</name>
</gene>
<comment type="caution">
    <text evidence="3">The sequence shown here is derived from an EMBL/GenBank/DDBJ whole genome shotgun (WGS) entry which is preliminary data.</text>
</comment>
<name>A0AAV7DWA6_ARIFI</name>
<accession>A0AAV7DWA6</accession>
<dbReference type="Proteomes" id="UP000825729">
    <property type="component" value="Unassembled WGS sequence"/>
</dbReference>
<keyword evidence="1" id="KW-0175">Coiled coil</keyword>